<reference evidence="3 4" key="1">
    <citation type="submission" date="2020-01" db="EMBL/GenBank/DDBJ databases">
        <title>Identification and distribution of gene clusters putatively required for synthesis of sphingolipid metabolism inhibitors in phylogenetically diverse species of the filamentous fungus Fusarium.</title>
        <authorList>
            <person name="Kim H.-S."/>
            <person name="Busman M."/>
            <person name="Brown D.W."/>
            <person name="Divon H."/>
            <person name="Uhlig S."/>
            <person name="Proctor R.H."/>
        </authorList>
    </citation>
    <scope>NUCLEOTIDE SEQUENCE [LARGE SCALE GENOMIC DNA]</scope>
    <source>
        <strain evidence="3 4">NRRL 20459</strain>
    </source>
</reference>
<accession>A0A8H4LEF3</accession>
<dbReference type="PANTHER" id="PTHR38116:SF5">
    <property type="entry name" value="BZIP DOMAIN-CONTAINING PROTEIN"/>
    <property type="match status" value="1"/>
</dbReference>
<feature type="region of interest" description="Disordered" evidence="1">
    <location>
        <begin position="1"/>
        <end position="38"/>
    </location>
</feature>
<dbReference type="PROSITE" id="PS00036">
    <property type="entry name" value="BZIP_BASIC"/>
    <property type="match status" value="1"/>
</dbReference>
<dbReference type="OrthoDB" id="2245989at2759"/>
<dbReference type="GO" id="GO:0003700">
    <property type="term" value="F:DNA-binding transcription factor activity"/>
    <property type="evidence" value="ECO:0007669"/>
    <property type="project" value="InterPro"/>
</dbReference>
<gene>
    <name evidence="3" type="ORF">FALBO_5683</name>
</gene>
<feature type="compositionally biased region" description="Basic and acidic residues" evidence="1">
    <location>
        <begin position="19"/>
        <end position="28"/>
    </location>
</feature>
<sequence>MDSSTGTGRVQKGKAPAKRNTEARREQNRIASRNYREKRKQKLALLNQLLDPSDVSDIANVADNAQIDALQDQSHQTGSDQGLPSGGQSQPASSADAAELLIPTINQDIANVASSLSTFQHDTWGDLPTSTVPASDPAFSQPAFPNSLPLPFIPTNDAFVPSPMNLWAASSFMPSQQLLQYQGDVPMDDIVNPGLVEEIFADSPESADHEGRSNPHTPPDNEDDNTFHKVLDGVESLSISQKRSLLRRLQEETGETRPKSPPPRSSTTKPPRSWLPTRAQMEAVYFTKAIHHAAKSGPTPLPTKYIIEAGLFGAIFANCYALGMGGIEEILYEEGCSVFSVTPDEGHPASHLPLVRAKFGNVMPDLRPTDSQLTFGHHPYVDVVPFRSFRENIMKALMHDPPLIDEDMLCHDLLAGGFTCWGSGHNPLGMGAAVPWDARSWEPSVWFLLKYRQLTGGWDDEMWKSARWWHNLMGPLGDVGDGK</sequence>
<organism evidence="3 4">
    <name type="scientific">Fusarium albosuccineum</name>
    <dbReference type="NCBI Taxonomy" id="1237068"/>
    <lineage>
        <taxon>Eukaryota</taxon>
        <taxon>Fungi</taxon>
        <taxon>Dikarya</taxon>
        <taxon>Ascomycota</taxon>
        <taxon>Pezizomycotina</taxon>
        <taxon>Sordariomycetes</taxon>
        <taxon>Hypocreomycetidae</taxon>
        <taxon>Hypocreales</taxon>
        <taxon>Nectriaceae</taxon>
        <taxon>Fusarium</taxon>
        <taxon>Fusarium decemcellulare species complex</taxon>
    </lineage>
</organism>
<feature type="region of interest" description="Disordered" evidence="1">
    <location>
        <begin position="249"/>
        <end position="274"/>
    </location>
</feature>
<name>A0A8H4LEF3_9HYPO</name>
<evidence type="ECO:0000256" key="1">
    <source>
        <dbReference type="SAM" id="MobiDB-lite"/>
    </source>
</evidence>
<dbReference type="Pfam" id="PF11905">
    <property type="entry name" value="DUF3425"/>
    <property type="match status" value="1"/>
</dbReference>
<dbReference type="PANTHER" id="PTHR38116">
    <property type="entry name" value="CHROMOSOME 7, WHOLE GENOME SHOTGUN SEQUENCE"/>
    <property type="match status" value="1"/>
</dbReference>
<dbReference type="Proteomes" id="UP000554235">
    <property type="component" value="Unassembled WGS sequence"/>
</dbReference>
<feature type="region of interest" description="Disordered" evidence="1">
    <location>
        <begin position="204"/>
        <end position="227"/>
    </location>
</feature>
<dbReference type="EMBL" id="JAADYS010000745">
    <property type="protein sequence ID" value="KAF4467456.1"/>
    <property type="molecule type" value="Genomic_DNA"/>
</dbReference>
<keyword evidence="4" id="KW-1185">Reference proteome</keyword>
<evidence type="ECO:0000313" key="3">
    <source>
        <dbReference type="EMBL" id="KAF4467456.1"/>
    </source>
</evidence>
<dbReference type="InterPro" id="IPR021833">
    <property type="entry name" value="DUF3425"/>
</dbReference>
<proteinExistence type="predicted"/>
<comment type="caution">
    <text evidence="3">The sequence shown here is derived from an EMBL/GenBank/DDBJ whole genome shotgun (WGS) entry which is preliminary data.</text>
</comment>
<evidence type="ECO:0000259" key="2">
    <source>
        <dbReference type="PROSITE" id="PS00036"/>
    </source>
</evidence>
<dbReference type="AlphaFoldDB" id="A0A8H4LEF3"/>
<feature type="domain" description="BZIP" evidence="2">
    <location>
        <begin position="24"/>
        <end position="38"/>
    </location>
</feature>
<evidence type="ECO:0000313" key="4">
    <source>
        <dbReference type="Proteomes" id="UP000554235"/>
    </source>
</evidence>
<feature type="compositionally biased region" description="Basic and acidic residues" evidence="1">
    <location>
        <begin position="249"/>
        <end position="258"/>
    </location>
</feature>
<dbReference type="CDD" id="cd14688">
    <property type="entry name" value="bZIP_YAP"/>
    <property type="match status" value="1"/>
</dbReference>
<protein>
    <recommendedName>
        <fullName evidence="2">BZIP domain-containing protein</fullName>
    </recommendedName>
</protein>
<feature type="region of interest" description="Disordered" evidence="1">
    <location>
        <begin position="66"/>
        <end position="95"/>
    </location>
</feature>
<dbReference type="InterPro" id="IPR004827">
    <property type="entry name" value="bZIP"/>
</dbReference>
<feature type="compositionally biased region" description="Polar residues" evidence="1">
    <location>
        <begin position="71"/>
        <end position="93"/>
    </location>
</feature>